<evidence type="ECO:0000256" key="1">
    <source>
        <dbReference type="ARBA" id="ARBA00004651"/>
    </source>
</evidence>
<dbReference type="AlphaFoldDB" id="A0A1M4XQB4"/>
<feature type="transmembrane region" description="Helical" evidence="11">
    <location>
        <begin position="21"/>
        <end position="46"/>
    </location>
</feature>
<feature type="domain" description="FtsX extracellular" evidence="13">
    <location>
        <begin position="59"/>
        <end position="153"/>
    </location>
</feature>
<comment type="function">
    <text evidence="10">Part of the ABC transporter FtsEX involved in asymmetric cellular division facilitating the initiation of sporulation.</text>
</comment>
<dbReference type="Pfam" id="PF18075">
    <property type="entry name" value="FtsX_ECD"/>
    <property type="match status" value="1"/>
</dbReference>
<feature type="transmembrane region" description="Helical" evidence="11">
    <location>
        <begin position="271"/>
        <end position="292"/>
    </location>
</feature>
<dbReference type="PIRSF" id="PIRSF003097">
    <property type="entry name" value="FtsX"/>
    <property type="match status" value="1"/>
</dbReference>
<evidence type="ECO:0000256" key="4">
    <source>
        <dbReference type="ARBA" id="ARBA00022475"/>
    </source>
</evidence>
<feature type="domain" description="ABC3 transporter permease C-terminal" evidence="12">
    <location>
        <begin position="176"/>
        <end position="297"/>
    </location>
</feature>
<accession>A0A1M4XQB4</accession>
<dbReference type="InterPro" id="IPR040690">
    <property type="entry name" value="FtsX_ECD"/>
</dbReference>
<keyword evidence="6 11" id="KW-0812">Transmembrane</keyword>
<dbReference type="RefSeq" id="WP_073154730.1">
    <property type="nucleotide sequence ID" value="NZ_FQVL01000005.1"/>
</dbReference>
<dbReference type="OrthoDB" id="9812531at2"/>
<dbReference type="InterPro" id="IPR003838">
    <property type="entry name" value="ABC3_permease_C"/>
</dbReference>
<evidence type="ECO:0000256" key="10">
    <source>
        <dbReference type="PIRNR" id="PIRNR003097"/>
    </source>
</evidence>
<evidence type="ECO:0000256" key="2">
    <source>
        <dbReference type="ARBA" id="ARBA00007379"/>
    </source>
</evidence>
<comment type="subcellular location">
    <subcellularLocation>
        <location evidence="1">Cell membrane</location>
        <topology evidence="1">Multi-pass membrane protein</topology>
    </subcellularLocation>
</comment>
<evidence type="ECO:0000313" key="15">
    <source>
        <dbReference type="Proteomes" id="UP000184476"/>
    </source>
</evidence>
<dbReference type="EMBL" id="FQVL01000005">
    <property type="protein sequence ID" value="SHE95422.1"/>
    <property type="molecule type" value="Genomic_DNA"/>
</dbReference>
<dbReference type="PANTHER" id="PTHR47755">
    <property type="entry name" value="CELL DIVISION PROTEIN FTSX"/>
    <property type="match status" value="1"/>
</dbReference>
<feature type="transmembrane region" description="Helical" evidence="11">
    <location>
        <begin position="227"/>
        <end position="251"/>
    </location>
</feature>
<dbReference type="Pfam" id="PF02687">
    <property type="entry name" value="FtsX"/>
    <property type="match status" value="1"/>
</dbReference>
<sequence length="298" mass="32984">MKIETLTRHLREAYRGVQRNLAMSFAAISAVAVTLFVFGIFLIVAFNMRYISNELDKQVAITISLKENLGQAKISEMVNKLKADPDQKSVEYVSKEEGLKQIKEQWSDTQFIEGLSDDGSNPLPDVIRIQPKNPDMTGKMAARFEGMPGVEAVDYGQGVTERLLSFSGWLRNIVLIFGFGLAGLSAFLISNTIKLTIIARHREIEIQRLVGASNWFIRWPFFFEGSFIGVSGAVFPIILVLILYQAALSVINDGPTYGIFKLMPMLSLGPYVGGSILLLGAFIGVTGSIISVHRFLKI</sequence>
<keyword evidence="15" id="KW-1185">Reference proteome</keyword>
<organism evidence="14 15">
    <name type="scientific">Seinonella peptonophila</name>
    <dbReference type="NCBI Taxonomy" id="112248"/>
    <lineage>
        <taxon>Bacteria</taxon>
        <taxon>Bacillati</taxon>
        <taxon>Bacillota</taxon>
        <taxon>Bacilli</taxon>
        <taxon>Bacillales</taxon>
        <taxon>Thermoactinomycetaceae</taxon>
        <taxon>Seinonella</taxon>
    </lineage>
</organism>
<evidence type="ECO:0000256" key="3">
    <source>
        <dbReference type="ARBA" id="ARBA00021907"/>
    </source>
</evidence>
<dbReference type="InterPro" id="IPR004513">
    <property type="entry name" value="FtsX"/>
</dbReference>
<dbReference type="InterPro" id="IPR058204">
    <property type="entry name" value="FtsX_firmicutes-type"/>
</dbReference>
<dbReference type="GO" id="GO:0051301">
    <property type="term" value="P:cell division"/>
    <property type="evidence" value="ECO:0007669"/>
    <property type="project" value="UniProtKB-KW"/>
</dbReference>
<keyword evidence="4 10" id="KW-1003">Cell membrane</keyword>
<evidence type="ECO:0000259" key="12">
    <source>
        <dbReference type="Pfam" id="PF02687"/>
    </source>
</evidence>
<gene>
    <name evidence="14" type="ORF">SAMN05444392_105111</name>
</gene>
<evidence type="ECO:0000256" key="7">
    <source>
        <dbReference type="ARBA" id="ARBA00022989"/>
    </source>
</evidence>
<dbReference type="GO" id="GO:0005886">
    <property type="term" value="C:plasma membrane"/>
    <property type="evidence" value="ECO:0007669"/>
    <property type="project" value="UniProtKB-SubCell"/>
</dbReference>
<proteinExistence type="inferred from homology"/>
<evidence type="ECO:0000256" key="9">
    <source>
        <dbReference type="ARBA" id="ARBA00023306"/>
    </source>
</evidence>
<reference evidence="14 15" key="1">
    <citation type="submission" date="2016-11" db="EMBL/GenBank/DDBJ databases">
        <authorList>
            <person name="Jaros S."/>
            <person name="Januszkiewicz K."/>
            <person name="Wedrychowicz H."/>
        </authorList>
    </citation>
    <scope>NUCLEOTIDE SEQUENCE [LARGE SCALE GENOMIC DNA]</scope>
    <source>
        <strain evidence="14 15">DSM 44666</strain>
    </source>
</reference>
<dbReference type="PANTHER" id="PTHR47755:SF1">
    <property type="entry name" value="CELL DIVISION PROTEIN FTSX"/>
    <property type="match status" value="1"/>
</dbReference>
<name>A0A1M4XQB4_9BACL</name>
<keyword evidence="8 10" id="KW-0472">Membrane</keyword>
<evidence type="ECO:0000313" key="14">
    <source>
        <dbReference type="EMBL" id="SHE95422.1"/>
    </source>
</evidence>
<dbReference type="STRING" id="112248.SAMN05444392_105111"/>
<keyword evidence="9 10" id="KW-0131">Cell cycle</keyword>
<evidence type="ECO:0000259" key="13">
    <source>
        <dbReference type="Pfam" id="PF18075"/>
    </source>
</evidence>
<protein>
    <recommendedName>
        <fullName evidence="3 10">Cell division protein FtsX</fullName>
    </recommendedName>
</protein>
<evidence type="ECO:0000256" key="6">
    <source>
        <dbReference type="ARBA" id="ARBA00022692"/>
    </source>
</evidence>
<evidence type="ECO:0000256" key="8">
    <source>
        <dbReference type="ARBA" id="ARBA00023136"/>
    </source>
</evidence>
<evidence type="ECO:0000256" key="5">
    <source>
        <dbReference type="ARBA" id="ARBA00022618"/>
    </source>
</evidence>
<keyword evidence="5 10" id="KW-0132">Cell division</keyword>
<feature type="transmembrane region" description="Helical" evidence="11">
    <location>
        <begin position="173"/>
        <end position="193"/>
    </location>
</feature>
<evidence type="ECO:0000256" key="11">
    <source>
        <dbReference type="SAM" id="Phobius"/>
    </source>
</evidence>
<keyword evidence="7 11" id="KW-1133">Transmembrane helix</keyword>
<dbReference type="Proteomes" id="UP000184476">
    <property type="component" value="Unassembled WGS sequence"/>
</dbReference>
<comment type="similarity">
    <text evidence="2 10">Belongs to the ABC-4 integral membrane protein family. FtsX subfamily.</text>
</comment>
<dbReference type="Gene3D" id="3.30.70.3040">
    <property type="match status" value="1"/>
</dbReference>
<dbReference type="NCBIfam" id="NF038347">
    <property type="entry name" value="FtsX_Gpos"/>
    <property type="match status" value="1"/>
</dbReference>